<accession>A0ABS0TAQ4</accession>
<evidence type="ECO:0000256" key="1">
    <source>
        <dbReference type="HAMAP-Rule" id="MF_01851"/>
    </source>
</evidence>
<keyword evidence="3" id="KW-1185">Reference proteome</keyword>
<name>A0ABS0TAQ4_9STAP</name>
<comment type="similarity">
    <text evidence="1">Belongs to the UPF0637 family.</text>
</comment>
<dbReference type="InterPro" id="IPR009403">
    <property type="entry name" value="UPF0637"/>
</dbReference>
<comment type="caution">
    <text evidence="2">The sequence shown here is derived from an EMBL/GenBank/DDBJ whole genome shotgun (WGS) entry which is preliminary data.</text>
</comment>
<dbReference type="Proteomes" id="UP000751852">
    <property type="component" value="Unassembled WGS sequence"/>
</dbReference>
<dbReference type="Pfam" id="PF06335">
    <property type="entry name" value="DUF1054"/>
    <property type="match status" value="1"/>
</dbReference>
<dbReference type="HAMAP" id="MF_01851">
    <property type="entry name" value="UPF0637"/>
    <property type="match status" value="1"/>
</dbReference>
<proteinExistence type="inferred from homology"/>
<dbReference type="InterPro" id="IPR053707">
    <property type="entry name" value="UPF0637_domain_sf"/>
</dbReference>
<dbReference type="SUPFAM" id="SSF142913">
    <property type="entry name" value="YktB/PF0168-like"/>
    <property type="match status" value="1"/>
</dbReference>
<dbReference type="RefSeq" id="WP_198618589.1">
    <property type="nucleotide sequence ID" value="NZ_JABANU010000027.1"/>
</dbReference>
<dbReference type="Gene3D" id="3.30.930.20">
    <property type="entry name" value="Protein of unknown function DUF1054"/>
    <property type="match status" value="1"/>
</dbReference>
<gene>
    <name evidence="2" type="ORF">HHH54_09470</name>
</gene>
<evidence type="ECO:0000313" key="2">
    <source>
        <dbReference type="EMBL" id="MBI5975819.1"/>
    </source>
</evidence>
<organism evidence="2 3">
    <name type="scientific">Staphylococcus canis</name>
    <dbReference type="NCBI Taxonomy" id="2724942"/>
    <lineage>
        <taxon>Bacteria</taxon>
        <taxon>Bacillati</taxon>
        <taxon>Bacillota</taxon>
        <taxon>Bacilli</taxon>
        <taxon>Bacillales</taxon>
        <taxon>Staphylococcaceae</taxon>
        <taxon>Staphylococcus</taxon>
    </lineage>
</organism>
<evidence type="ECO:0000313" key="3">
    <source>
        <dbReference type="Proteomes" id="UP000751852"/>
    </source>
</evidence>
<protein>
    <recommendedName>
        <fullName evidence="1">UPF0637 protein HHH54_09470</fullName>
    </recommendedName>
</protein>
<dbReference type="PIRSF" id="PIRSF021332">
    <property type="entry name" value="DUF1054"/>
    <property type="match status" value="1"/>
</dbReference>
<sequence length="203" mass="23766">MTTYTFQPDDFKVFEVDGLDARMEALEAHIRPQLNALGDYFSEYLTSLTGDTFYAHVAKHARRTVNPPKDTWVAFSTNQRGYKMMPHFQIGLFEDHLFVMFGFMHEDKNKFSDAQHFESKIEKILNLPEDFQISLDHTQPHKSQIKEMTESEILKGIERAKNVKKGEFFIARSIDPQSKFLKNDKTFLAFIEETFSQLLSFYD</sequence>
<dbReference type="EMBL" id="JABANU010000027">
    <property type="protein sequence ID" value="MBI5975819.1"/>
    <property type="molecule type" value="Genomic_DNA"/>
</dbReference>
<reference evidence="2 3" key="1">
    <citation type="submission" date="2020-04" db="EMBL/GenBank/DDBJ databases">
        <title>Staphylococcus species from domestic dog.</title>
        <authorList>
            <person name="Paterson G.K."/>
        </authorList>
    </citation>
    <scope>NUCLEOTIDE SEQUENCE [LARGE SCALE GENOMIC DNA]</scope>
    <source>
        <strain evidence="2 3">H16/1A</strain>
    </source>
</reference>